<evidence type="ECO:0000256" key="1">
    <source>
        <dbReference type="ARBA" id="ARBA00022729"/>
    </source>
</evidence>
<dbReference type="GO" id="GO:0007166">
    <property type="term" value="P:cell surface receptor signaling pathway"/>
    <property type="evidence" value="ECO:0007669"/>
    <property type="project" value="TreeGrafter"/>
</dbReference>
<dbReference type="SMART" id="SM00408">
    <property type="entry name" value="IGc2"/>
    <property type="match status" value="1"/>
</dbReference>
<reference evidence="4" key="2">
    <citation type="submission" date="2025-09" db="UniProtKB">
        <authorList>
            <consortium name="Ensembl"/>
        </authorList>
    </citation>
    <scope>IDENTIFICATION</scope>
</reference>
<dbReference type="InterPro" id="IPR013783">
    <property type="entry name" value="Ig-like_fold"/>
</dbReference>
<dbReference type="PANTHER" id="PTHR11481">
    <property type="entry name" value="IMMUNOGLOBULIN FC RECEPTOR"/>
    <property type="match status" value="1"/>
</dbReference>
<sequence>VCSSLEDSTLICSCVITRHILQFYGHVTVLHLSVVQVHPVLKRWMLVFRNRTPVPEHEDIFCLQFRSGPLYNYDVCAAGSSAWQSDMTCTNNYTLVSDSGEYWCEAAGGERSNTVTITVTGTLISPVLPVMEGESVSLRCRTRKNVSDLTANFYKDGLLIGNSSTGNITIESVSRSDDGLYKCNISGAGESPQSRLMVTVLLDLQHLRFTSEMISVTFELELGFFSLKKTEAVMFGRKNSE</sequence>
<dbReference type="SUPFAM" id="SSF48726">
    <property type="entry name" value="Immunoglobulin"/>
    <property type="match status" value="1"/>
</dbReference>
<name>A0A3B4TFZ0_SERDU</name>
<evidence type="ECO:0000313" key="4">
    <source>
        <dbReference type="Ensembl" id="ENSSDUP00000005101.1"/>
    </source>
</evidence>
<dbReference type="GO" id="GO:0009897">
    <property type="term" value="C:external side of plasma membrane"/>
    <property type="evidence" value="ECO:0007669"/>
    <property type="project" value="TreeGrafter"/>
</dbReference>
<keyword evidence="2" id="KW-1015">Disulfide bond</keyword>
<dbReference type="AlphaFoldDB" id="A0A3B4TFZ0"/>
<dbReference type="InterPro" id="IPR003598">
    <property type="entry name" value="Ig_sub2"/>
</dbReference>
<keyword evidence="5" id="KW-1185">Reference proteome</keyword>
<keyword evidence="1" id="KW-0732">Signal</keyword>
<dbReference type="Proteomes" id="UP000261420">
    <property type="component" value="Unplaced"/>
</dbReference>
<dbReference type="PROSITE" id="PS50835">
    <property type="entry name" value="IG_LIKE"/>
    <property type="match status" value="1"/>
</dbReference>
<protein>
    <recommendedName>
        <fullName evidence="3">Ig-like domain-containing protein</fullName>
    </recommendedName>
</protein>
<dbReference type="InterPro" id="IPR036179">
    <property type="entry name" value="Ig-like_dom_sf"/>
</dbReference>
<dbReference type="InterPro" id="IPR007110">
    <property type="entry name" value="Ig-like_dom"/>
</dbReference>
<proteinExistence type="predicted"/>
<dbReference type="GO" id="GO:0004888">
    <property type="term" value="F:transmembrane signaling receptor activity"/>
    <property type="evidence" value="ECO:0007669"/>
    <property type="project" value="TreeGrafter"/>
</dbReference>
<dbReference type="SMART" id="SM00409">
    <property type="entry name" value="IG"/>
    <property type="match status" value="1"/>
</dbReference>
<dbReference type="Pfam" id="PF13927">
    <property type="entry name" value="Ig_3"/>
    <property type="match status" value="1"/>
</dbReference>
<reference evidence="4" key="1">
    <citation type="submission" date="2025-08" db="UniProtKB">
        <authorList>
            <consortium name="Ensembl"/>
        </authorList>
    </citation>
    <scope>IDENTIFICATION</scope>
</reference>
<dbReference type="InterPro" id="IPR003599">
    <property type="entry name" value="Ig_sub"/>
</dbReference>
<dbReference type="Ensembl" id="ENSSDUT00000005203.1">
    <property type="protein sequence ID" value="ENSSDUP00000005101.1"/>
    <property type="gene ID" value="ENSSDUG00000003766.1"/>
</dbReference>
<dbReference type="PANTHER" id="PTHR11481:SF64">
    <property type="entry name" value="FC RECEPTOR-LIKE PROTEIN 4"/>
    <property type="match status" value="1"/>
</dbReference>
<evidence type="ECO:0000256" key="2">
    <source>
        <dbReference type="ARBA" id="ARBA00023157"/>
    </source>
</evidence>
<organism evidence="4 5">
    <name type="scientific">Seriola dumerili</name>
    <name type="common">Greater amberjack</name>
    <name type="synonym">Caranx dumerili</name>
    <dbReference type="NCBI Taxonomy" id="41447"/>
    <lineage>
        <taxon>Eukaryota</taxon>
        <taxon>Metazoa</taxon>
        <taxon>Chordata</taxon>
        <taxon>Craniata</taxon>
        <taxon>Vertebrata</taxon>
        <taxon>Euteleostomi</taxon>
        <taxon>Actinopterygii</taxon>
        <taxon>Neopterygii</taxon>
        <taxon>Teleostei</taxon>
        <taxon>Neoteleostei</taxon>
        <taxon>Acanthomorphata</taxon>
        <taxon>Carangaria</taxon>
        <taxon>Carangiformes</taxon>
        <taxon>Carangidae</taxon>
        <taxon>Seriola</taxon>
    </lineage>
</organism>
<accession>A0A3B4TFZ0</accession>
<feature type="domain" description="Ig-like" evidence="3">
    <location>
        <begin position="113"/>
        <end position="199"/>
    </location>
</feature>
<evidence type="ECO:0000313" key="5">
    <source>
        <dbReference type="Proteomes" id="UP000261420"/>
    </source>
</evidence>
<dbReference type="GeneTree" id="ENSGT00990000204125"/>
<dbReference type="GO" id="GO:0006955">
    <property type="term" value="P:immune response"/>
    <property type="evidence" value="ECO:0007669"/>
    <property type="project" value="TreeGrafter"/>
</dbReference>
<dbReference type="InterPro" id="IPR050488">
    <property type="entry name" value="Ig_Fc_receptor"/>
</dbReference>
<dbReference type="Gene3D" id="2.60.40.10">
    <property type="entry name" value="Immunoglobulins"/>
    <property type="match status" value="2"/>
</dbReference>
<evidence type="ECO:0000259" key="3">
    <source>
        <dbReference type="PROSITE" id="PS50835"/>
    </source>
</evidence>